<evidence type="ECO:0000313" key="1">
    <source>
        <dbReference type="EMBL" id="OAH58321.1"/>
    </source>
</evidence>
<gene>
    <name evidence="1" type="ORF">AWH48_18265</name>
</gene>
<evidence type="ECO:0000313" key="2">
    <source>
        <dbReference type="Proteomes" id="UP000077271"/>
    </source>
</evidence>
<dbReference type="Proteomes" id="UP000077271">
    <property type="component" value="Unassembled WGS sequence"/>
</dbReference>
<dbReference type="AlphaFoldDB" id="A0A177L0M4"/>
<proteinExistence type="predicted"/>
<organism evidence="1 2">
    <name type="scientific">Domibacillus aminovorans</name>
    <dbReference type="NCBI Taxonomy" id="29332"/>
    <lineage>
        <taxon>Bacteria</taxon>
        <taxon>Bacillati</taxon>
        <taxon>Bacillota</taxon>
        <taxon>Bacilli</taxon>
        <taxon>Bacillales</taxon>
        <taxon>Bacillaceae</taxon>
        <taxon>Domibacillus</taxon>
    </lineage>
</organism>
<sequence length="72" mass="8059">MSGVYQAVSEKAMMPELQKALEIAGYVSEAVGRLLFRDKSIEIEALDRIIGPEFTRHANKPHLYVDPEAKAE</sequence>
<protein>
    <submittedName>
        <fullName evidence="1">Uncharacterized protein</fullName>
    </submittedName>
</protein>
<dbReference type="EMBL" id="LQWZ01000010">
    <property type="protein sequence ID" value="OAH58321.1"/>
    <property type="molecule type" value="Genomic_DNA"/>
</dbReference>
<name>A0A177L0M4_9BACI</name>
<reference evidence="1 2" key="1">
    <citation type="submission" date="2016-01" db="EMBL/GenBank/DDBJ databases">
        <title>Investigation of taxonomic status of Bacillus aminovorans.</title>
        <authorList>
            <person name="Verma A."/>
            <person name="Pal Y."/>
            <person name="Krishnamurthi S."/>
        </authorList>
    </citation>
    <scope>NUCLEOTIDE SEQUENCE [LARGE SCALE GENOMIC DNA]</scope>
    <source>
        <strain evidence="1 2">DSM 4337</strain>
    </source>
</reference>
<comment type="caution">
    <text evidence="1">The sequence shown here is derived from an EMBL/GenBank/DDBJ whole genome shotgun (WGS) entry which is preliminary data.</text>
</comment>
<accession>A0A177L0M4</accession>
<dbReference type="RefSeq" id="WP_082860531.1">
    <property type="nucleotide sequence ID" value="NZ_LQWZ01000010.1"/>
</dbReference>